<feature type="transmembrane region" description="Helical" evidence="1">
    <location>
        <begin position="365"/>
        <end position="384"/>
    </location>
</feature>
<proteinExistence type="predicted"/>
<feature type="transmembrane region" description="Helical" evidence="1">
    <location>
        <begin position="7"/>
        <end position="24"/>
    </location>
</feature>
<gene>
    <name evidence="2" type="ordered locus">FFONT_0637</name>
</gene>
<keyword evidence="1" id="KW-0472">Membrane</keyword>
<dbReference type="InParanoid" id="I0A0X0"/>
<feature type="transmembrane region" description="Helical" evidence="1">
    <location>
        <begin position="71"/>
        <end position="98"/>
    </location>
</feature>
<dbReference type="AlphaFoldDB" id="I0A0X0"/>
<dbReference type="HOGENOM" id="CLU_464338_0_0_2"/>
<keyword evidence="1" id="KW-1133">Transmembrane helix</keyword>
<keyword evidence="1" id="KW-0812">Transmembrane</keyword>
<feature type="transmembrane region" description="Helical" evidence="1">
    <location>
        <begin position="287"/>
        <end position="314"/>
    </location>
</feature>
<reference evidence="3" key="1">
    <citation type="submission" date="2012-03" db="EMBL/GenBank/DDBJ databases">
        <title>Fervidicoccus fontis complete genome analysis confirms its distinct phylogenetic position and predicts its environmental function.</title>
        <authorList>
            <person name="Lebedinsky A.V."/>
            <person name="Mardanov A.V."/>
            <person name="Gumerov V.M."/>
            <person name="Beletsky A.V."/>
            <person name="Kublanov I.V."/>
            <person name="Perevalova A.A."/>
            <person name="Bonch-Osmolovskaya E.A."/>
            <person name="Ravin N.V."/>
            <person name="Skryabin K.G."/>
        </authorList>
    </citation>
    <scope>NUCLEOTIDE SEQUENCE [LARGE SCALE GENOMIC DNA]</scope>
    <source>
        <strain evidence="3">DSM 19380 / VKM B-2539 / Kam940</strain>
    </source>
</reference>
<reference evidence="2 3" key="2">
    <citation type="journal article" date="2014" name="Extremophiles">
        <title>Analysis of the complete genome of Fervidococcus fontis confirms the distinct phylogenetic position of the order Fervidicoccales and suggests its environmental function.</title>
        <authorList>
            <person name="Lebedinsky A.V."/>
            <person name="Mardanov A.V."/>
            <person name="Kublanov I.V."/>
            <person name="Gumerov V.M."/>
            <person name="Beletsky A.V."/>
            <person name="Perevalova A.A."/>
            <person name="Bidzhieva S.Kh."/>
            <person name="Bonch-Osmolovskaya E.A."/>
            <person name="Skryabin K.G."/>
            <person name="Ravin N.V."/>
        </authorList>
    </citation>
    <scope>NUCLEOTIDE SEQUENCE [LARGE SCALE GENOMIC DNA]</scope>
    <source>
        <strain evidence="3">DSM 19380 / VKM B-2539 / Kam940</strain>
    </source>
</reference>
<feature type="transmembrane region" description="Helical" evidence="1">
    <location>
        <begin position="233"/>
        <end position="252"/>
    </location>
</feature>
<feature type="transmembrane region" description="Helical" evidence="1">
    <location>
        <begin position="207"/>
        <end position="226"/>
    </location>
</feature>
<evidence type="ECO:0000256" key="1">
    <source>
        <dbReference type="SAM" id="Phobius"/>
    </source>
</evidence>
<feature type="transmembrane region" description="Helical" evidence="1">
    <location>
        <begin position="36"/>
        <end position="59"/>
    </location>
</feature>
<dbReference type="STRING" id="1163730.FFONT_0637"/>
<feature type="transmembrane region" description="Helical" evidence="1">
    <location>
        <begin position="258"/>
        <end position="275"/>
    </location>
</feature>
<feature type="transmembrane region" description="Helical" evidence="1">
    <location>
        <begin position="150"/>
        <end position="173"/>
    </location>
</feature>
<keyword evidence="3" id="KW-1185">Reference proteome</keyword>
<accession>I0A0X0</accession>
<organism evidence="2 3">
    <name type="scientific">Fervidicoccus fontis (strain DSM 19380 / JCM 18336 / VKM B-2539 / Kam940)</name>
    <dbReference type="NCBI Taxonomy" id="1163730"/>
    <lineage>
        <taxon>Archaea</taxon>
        <taxon>Thermoproteota</taxon>
        <taxon>Thermoprotei</taxon>
        <taxon>Fervidicoccales</taxon>
        <taxon>Fervidicoccaceae</taxon>
        <taxon>Fervidicoccus</taxon>
    </lineage>
</organism>
<dbReference type="RefSeq" id="WP_014557776.1">
    <property type="nucleotide sequence ID" value="NC_017461.1"/>
</dbReference>
<protein>
    <submittedName>
        <fullName evidence="2">Uncharacterized protein</fullName>
    </submittedName>
</protein>
<dbReference type="GeneID" id="12449716"/>
<feature type="transmembrane region" description="Helical" evidence="1">
    <location>
        <begin position="396"/>
        <end position="416"/>
    </location>
</feature>
<sequence>MNNKKLLMYNIIILIVILIIYDYTTISGTVTNNYNIALFVQRLLLIIQFVSLAILNVKIFFKANLSKYDMLYLVLSIALALNAEYITHIFSSGAYYLLQNDYQILPTMRTPAAILMLDSGQLKIIDPHYLFPSEFIIVWLLSKFTGLNVASSYIISFGMMQLTLWISIFLAIFNSYKLFITNSKSYIYNFMLILSITLLIFNGPGFFFSEFSIGKPLLLLILLSMINIKNKRYIINETNLLIILLLTLGIILNSLRDTIALIMIFTISIIYLLLSNQSVSGNRSGKLRILIHTFIIVISLSMIRILYFGSLYLVGYHDYVKYLLDALLKALEIGFKFQRPPLHTIAYSDINIIDKILNLSGSIDLFLLFTMLGIISIYLMYNLLKDTHGDIDHSIFAGIYTSYILTGAVAAMAYIVNISAYFNIDFEVFFSLIPYSALMPLGFVLLLKDRHINIDKHREIKIIIVFLIIFMTMFSSFGLANRTFVRSIIDIRNDPNNPDNAIIQLNQLYYLLTNNYDYKILYVEYNAGYIQLYLTLPLMYDGFNTINKYSCKLPYNNIIYSNGIFNIDLYEQKYALLCQKYAVVLPY</sequence>
<evidence type="ECO:0000313" key="2">
    <source>
        <dbReference type="EMBL" id="AFH42627.1"/>
    </source>
</evidence>
<name>I0A0X0_FERFK</name>
<feature type="transmembrane region" description="Helical" evidence="1">
    <location>
        <begin position="185"/>
        <end position="201"/>
    </location>
</feature>
<feature type="transmembrane region" description="Helical" evidence="1">
    <location>
        <begin position="459"/>
        <end position="480"/>
    </location>
</feature>
<dbReference type="KEGG" id="ffo:FFONT_0637"/>
<feature type="transmembrane region" description="Helical" evidence="1">
    <location>
        <begin position="428"/>
        <end position="447"/>
    </location>
</feature>
<evidence type="ECO:0000313" key="3">
    <source>
        <dbReference type="Proteomes" id="UP000007391"/>
    </source>
</evidence>
<dbReference type="Proteomes" id="UP000007391">
    <property type="component" value="Chromosome"/>
</dbReference>
<dbReference type="EMBL" id="CP003423">
    <property type="protein sequence ID" value="AFH42627.1"/>
    <property type="molecule type" value="Genomic_DNA"/>
</dbReference>